<feature type="compositionally biased region" description="Polar residues" evidence="1">
    <location>
        <begin position="126"/>
        <end position="136"/>
    </location>
</feature>
<comment type="caution">
    <text evidence="2">The sequence shown here is derived from an EMBL/GenBank/DDBJ whole genome shotgun (WGS) entry which is preliminary data.</text>
</comment>
<feature type="region of interest" description="Disordered" evidence="1">
    <location>
        <begin position="126"/>
        <end position="211"/>
    </location>
</feature>
<keyword evidence="3" id="KW-1185">Reference proteome</keyword>
<evidence type="ECO:0000313" key="3">
    <source>
        <dbReference type="Proteomes" id="UP001437256"/>
    </source>
</evidence>
<protein>
    <submittedName>
        <fullName evidence="2">Uncharacterized protein</fullName>
    </submittedName>
</protein>
<feature type="compositionally biased region" description="Basic and acidic residues" evidence="1">
    <location>
        <begin position="178"/>
        <end position="206"/>
    </location>
</feature>
<sequence>MDTQEVSDLHKLRILMKNLPEALPLHSQDDTYHPALFNWSIDDGWAQDVGKDGAINRALEAAIGPRKSGGIFPILERGPAMENLAKILDTYSKELPDSFLINNWIQNAIASAESVLKEHRTALPDFTQSESENAQAAVSLRASVPPQDADPGNARSSNGPKETTAVIQARKKGKSKPTKRDTKAMTEADIADDRYRDQPEKTDNRKGGRQAMPLLAKITRIKRKTVTMEDAIPGENDWNSFIP</sequence>
<evidence type="ECO:0000313" key="2">
    <source>
        <dbReference type="EMBL" id="KAL0060384.1"/>
    </source>
</evidence>
<organism evidence="2 3">
    <name type="scientific">Marasmius tenuissimus</name>
    <dbReference type="NCBI Taxonomy" id="585030"/>
    <lineage>
        <taxon>Eukaryota</taxon>
        <taxon>Fungi</taxon>
        <taxon>Dikarya</taxon>
        <taxon>Basidiomycota</taxon>
        <taxon>Agaricomycotina</taxon>
        <taxon>Agaricomycetes</taxon>
        <taxon>Agaricomycetidae</taxon>
        <taxon>Agaricales</taxon>
        <taxon>Marasmiineae</taxon>
        <taxon>Marasmiaceae</taxon>
        <taxon>Marasmius</taxon>
    </lineage>
</organism>
<dbReference type="Proteomes" id="UP001437256">
    <property type="component" value="Unassembled WGS sequence"/>
</dbReference>
<reference evidence="2 3" key="1">
    <citation type="submission" date="2024-05" db="EMBL/GenBank/DDBJ databases">
        <title>A draft genome resource for the thread blight pathogen Marasmius tenuissimus strain MS-2.</title>
        <authorList>
            <person name="Yulfo-Soto G.E."/>
            <person name="Baruah I.K."/>
            <person name="Amoako-Attah I."/>
            <person name="Bukari Y."/>
            <person name="Meinhardt L.W."/>
            <person name="Bailey B.A."/>
            <person name="Cohen S.P."/>
        </authorList>
    </citation>
    <scope>NUCLEOTIDE SEQUENCE [LARGE SCALE GENOMIC DNA]</scope>
    <source>
        <strain evidence="2 3">MS-2</strain>
    </source>
</reference>
<proteinExistence type="predicted"/>
<gene>
    <name evidence="2" type="ORF">AAF712_012835</name>
</gene>
<accession>A0ABR2ZHD4</accession>
<evidence type="ECO:0000256" key="1">
    <source>
        <dbReference type="SAM" id="MobiDB-lite"/>
    </source>
</evidence>
<name>A0ABR2ZHD4_9AGAR</name>
<dbReference type="EMBL" id="JBBXMP010000179">
    <property type="protein sequence ID" value="KAL0060384.1"/>
    <property type="molecule type" value="Genomic_DNA"/>
</dbReference>